<dbReference type="AlphaFoldDB" id="A0A388KF42"/>
<evidence type="ECO:0000313" key="3">
    <source>
        <dbReference type="Proteomes" id="UP000265515"/>
    </source>
</evidence>
<sequence>MDMVAKLGQSVATMEDFFEEARLKKEENLRRKQEKREAEEREMEEKLRAERKAKKKVKKLHKEAEREADRREELKKDNDIQLAIRLSEMKENVACSVEHMIAPLRQLIRLGKKKVTYASGCDSPPEPEEEESDTSVTQELSAKAQRLCISEKRKRGLEPLFDDSPPMEVPPKRTPKRGAFKPMKLTARLTRSKTAVKNPGAIKRVSPVKTPLLNRGKKTRTPRKVTPMKSPAQAATPATKGALQSLRFRNSVMEELKACDATELQRLCKEEGVPYGDKVDAIFAIADNRTREKYGLDISEKNEIIEVDESEAGQEQEDEPKN</sequence>
<feature type="region of interest" description="Disordered" evidence="1">
    <location>
        <begin position="27"/>
        <end position="76"/>
    </location>
</feature>
<protein>
    <submittedName>
        <fullName evidence="2">Uncharacterized protein</fullName>
    </submittedName>
</protein>
<proteinExistence type="predicted"/>
<evidence type="ECO:0000256" key="1">
    <source>
        <dbReference type="SAM" id="MobiDB-lite"/>
    </source>
</evidence>
<comment type="caution">
    <text evidence="2">The sequence shown here is derived from an EMBL/GenBank/DDBJ whole genome shotgun (WGS) entry which is preliminary data.</text>
</comment>
<feature type="compositionally biased region" description="Basic and acidic residues" evidence="1">
    <location>
        <begin position="27"/>
        <end position="50"/>
    </location>
</feature>
<gene>
    <name evidence="2" type="ORF">CBR_g3192</name>
</gene>
<dbReference type="Proteomes" id="UP000265515">
    <property type="component" value="Unassembled WGS sequence"/>
</dbReference>
<dbReference type="EMBL" id="BFEA01000103">
    <property type="protein sequence ID" value="GBG68651.1"/>
    <property type="molecule type" value="Genomic_DNA"/>
</dbReference>
<feature type="compositionally biased region" description="Basic and acidic residues" evidence="1">
    <location>
        <begin position="62"/>
        <end position="76"/>
    </location>
</feature>
<feature type="compositionally biased region" description="Basic residues" evidence="1">
    <location>
        <begin position="51"/>
        <end position="61"/>
    </location>
</feature>
<feature type="region of interest" description="Disordered" evidence="1">
    <location>
        <begin position="116"/>
        <end position="142"/>
    </location>
</feature>
<name>A0A388KF42_CHABU</name>
<accession>A0A388KF42</accession>
<dbReference type="Gramene" id="GBG68651">
    <property type="protein sequence ID" value="GBG68651"/>
    <property type="gene ID" value="CBR_g3192"/>
</dbReference>
<evidence type="ECO:0000313" key="2">
    <source>
        <dbReference type="EMBL" id="GBG68651.1"/>
    </source>
</evidence>
<feature type="region of interest" description="Disordered" evidence="1">
    <location>
        <begin position="156"/>
        <end position="241"/>
    </location>
</feature>
<feature type="region of interest" description="Disordered" evidence="1">
    <location>
        <begin position="301"/>
        <end position="322"/>
    </location>
</feature>
<feature type="compositionally biased region" description="Acidic residues" evidence="1">
    <location>
        <begin position="305"/>
        <end position="322"/>
    </location>
</feature>
<keyword evidence="3" id="KW-1185">Reference proteome</keyword>
<reference evidence="2 3" key="1">
    <citation type="journal article" date="2018" name="Cell">
        <title>The Chara Genome: Secondary Complexity and Implications for Plant Terrestrialization.</title>
        <authorList>
            <person name="Nishiyama T."/>
            <person name="Sakayama H."/>
            <person name="Vries J.D."/>
            <person name="Buschmann H."/>
            <person name="Saint-Marcoux D."/>
            <person name="Ullrich K.K."/>
            <person name="Haas F.B."/>
            <person name="Vanderstraeten L."/>
            <person name="Becker D."/>
            <person name="Lang D."/>
            <person name="Vosolsobe S."/>
            <person name="Rombauts S."/>
            <person name="Wilhelmsson P.K.I."/>
            <person name="Janitza P."/>
            <person name="Kern R."/>
            <person name="Heyl A."/>
            <person name="Rumpler F."/>
            <person name="Villalobos L.I.A.C."/>
            <person name="Clay J.M."/>
            <person name="Skokan R."/>
            <person name="Toyoda A."/>
            <person name="Suzuki Y."/>
            <person name="Kagoshima H."/>
            <person name="Schijlen E."/>
            <person name="Tajeshwar N."/>
            <person name="Catarino B."/>
            <person name="Hetherington A.J."/>
            <person name="Saltykova A."/>
            <person name="Bonnot C."/>
            <person name="Breuninger H."/>
            <person name="Symeonidi A."/>
            <person name="Radhakrishnan G.V."/>
            <person name="Van Nieuwerburgh F."/>
            <person name="Deforce D."/>
            <person name="Chang C."/>
            <person name="Karol K.G."/>
            <person name="Hedrich R."/>
            <person name="Ulvskov P."/>
            <person name="Glockner G."/>
            <person name="Delwiche C.F."/>
            <person name="Petrasek J."/>
            <person name="Van de Peer Y."/>
            <person name="Friml J."/>
            <person name="Beilby M."/>
            <person name="Dolan L."/>
            <person name="Kohara Y."/>
            <person name="Sugano S."/>
            <person name="Fujiyama A."/>
            <person name="Delaux P.-M."/>
            <person name="Quint M."/>
            <person name="TheiBen G."/>
            <person name="Hagemann M."/>
            <person name="Harholt J."/>
            <person name="Dunand C."/>
            <person name="Zachgo S."/>
            <person name="Langdale J."/>
            <person name="Maumus F."/>
            <person name="Straeten D.V.D."/>
            <person name="Gould S.B."/>
            <person name="Rensing S.A."/>
        </authorList>
    </citation>
    <scope>NUCLEOTIDE SEQUENCE [LARGE SCALE GENOMIC DNA]</scope>
    <source>
        <strain evidence="2 3">S276</strain>
    </source>
</reference>
<organism evidence="2 3">
    <name type="scientific">Chara braunii</name>
    <name type="common">Braun's stonewort</name>
    <dbReference type="NCBI Taxonomy" id="69332"/>
    <lineage>
        <taxon>Eukaryota</taxon>
        <taxon>Viridiplantae</taxon>
        <taxon>Streptophyta</taxon>
        <taxon>Charophyceae</taxon>
        <taxon>Charales</taxon>
        <taxon>Characeae</taxon>
        <taxon>Chara</taxon>
    </lineage>
</organism>